<name>A0A1W7A0M2_9HYPH</name>
<dbReference type="AlphaFoldDB" id="A0A1W7A0M2"/>
<dbReference type="KEGG" id="psin:CAK95_22100"/>
<dbReference type="Pfam" id="PF09981">
    <property type="entry name" value="DUF2218"/>
    <property type="match status" value="1"/>
</dbReference>
<sequence length="103" mass="12279">MRRSTDECPSRRLPRRRQTRGLEHLQICKHWSHKFAVEFTPESGREPFSDDRLCDFSATDDALTMRIRAGDEATLERTQNVVVDHLKRFAFREDFGDIRWTRL</sequence>
<organism evidence="1 2">
    <name type="scientific">Pseudorhodoplanes sinuspersici</name>
    <dbReference type="NCBI Taxonomy" id="1235591"/>
    <lineage>
        <taxon>Bacteria</taxon>
        <taxon>Pseudomonadati</taxon>
        <taxon>Pseudomonadota</taxon>
        <taxon>Alphaproteobacteria</taxon>
        <taxon>Hyphomicrobiales</taxon>
        <taxon>Pseudorhodoplanes</taxon>
    </lineage>
</organism>
<keyword evidence="2" id="KW-1185">Reference proteome</keyword>
<dbReference type="InterPro" id="IPR014543">
    <property type="entry name" value="UCP028291"/>
</dbReference>
<reference evidence="1 2" key="1">
    <citation type="submission" date="2017-05" db="EMBL/GenBank/DDBJ databases">
        <title>Full genome sequence of Pseudorhodoplanes sinuspersici.</title>
        <authorList>
            <person name="Dastgheib S.M.M."/>
            <person name="Shavandi M."/>
            <person name="Tirandaz H."/>
        </authorList>
    </citation>
    <scope>NUCLEOTIDE SEQUENCE [LARGE SCALE GENOMIC DNA]</scope>
    <source>
        <strain evidence="1 2">RIPI110</strain>
    </source>
</reference>
<accession>A0A1W7A0M2</accession>
<gene>
    <name evidence="1" type="ORF">CAK95_22100</name>
</gene>
<dbReference type="OrthoDB" id="9806511at2"/>
<protein>
    <recommendedName>
        <fullName evidence="3">2,4-dihydroxyhept-2-ene-1,7-dioic acid aldolase</fullName>
    </recommendedName>
</protein>
<dbReference type="EMBL" id="CP021112">
    <property type="protein sequence ID" value="ARQ03116.1"/>
    <property type="molecule type" value="Genomic_DNA"/>
</dbReference>
<proteinExistence type="predicted"/>
<evidence type="ECO:0000313" key="2">
    <source>
        <dbReference type="Proteomes" id="UP000194137"/>
    </source>
</evidence>
<evidence type="ECO:0000313" key="1">
    <source>
        <dbReference type="EMBL" id="ARQ03116.1"/>
    </source>
</evidence>
<evidence type="ECO:0008006" key="3">
    <source>
        <dbReference type="Google" id="ProtNLM"/>
    </source>
</evidence>
<dbReference type="Proteomes" id="UP000194137">
    <property type="component" value="Chromosome"/>
</dbReference>
<dbReference type="Gene3D" id="3.30.310.50">
    <property type="entry name" value="Alpha-D-phosphohexomutase, C-terminal domain"/>
    <property type="match status" value="1"/>
</dbReference>